<dbReference type="EMBL" id="QZJW01000002">
    <property type="protein sequence ID" value="RJO62275.1"/>
    <property type="molecule type" value="Genomic_DNA"/>
</dbReference>
<name>A0A419DGQ4_9BACT</name>
<gene>
    <name evidence="1" type="ORF">C4544_00300</name>
</gene>
<sequence length="174" mass="20232">MGSNPTLSARKIIIGFMDLKTFSYNLNAGPFNTADELNNKWTEGNCRRLLQYYFLSEHKIFLKPEQILCPNGYYKTGKFVFKKGHHIDISQLQIGDVLYAERIRDKSGKLINRAREKFNSLDEYLISLHSAIFQNIAGEEILHATQIEGRSCIWSLEQFIHYYKPIAVKRIINK</sequence>
<reference evidence="1 2" key="1">
    <citation type="journal article" date="2017" name="ISME J.">
        <title>Energy and carbon metabolisms in a deep terrestrial subsurface fluid microbial community.</title>
        <authorList>
            <person name="Momper L."/>
            <person name="Jungbluth S.P."/>
            <person name="Lee M.D."/>
            <person name="Amend J.P."/>
        </authorList>
    </citation>
    <scope>NUCLEOTIDE SEQUENCE [LARGE SCALE GENOMIC DNA]</scope>
    <source>
        <strain evidence="1">SURF_29</strain>
    </source>
</reference>
<organism evidence="1 2">
    <name type="scientific">candidate division WS5 bacterium</name>
    <dbReference type="NCBI Taxonomy" id="2093353"/>
    <lineage>
        <taxon>Bacteria</taxon>
        <taxon>candidate division WS5</taxon>
    </lineage>
</organism>
<protein>
    <submittedName>
        <fullName evidence="1">Uncharacterized protein</fullName>
    </submittedName>
</protein>
<comment type="caution">
    <text evidence="1">The sequence shown here is derived from an EMBL/GenBank/DDBJ whole genome shotgun (WGS) entry which is preliminary data.</text>
</comment>
<accession>A0A419DGQ4</accession>
<evidence type="ECO:0000313" key="1">
    <source>
        <dbReference type="EMBL" id="RJO62275.1"/>
    </source>
</evidence>
<dbReference type="Proteomes" id="UP000285655">
    <property type="component" value="Unassembled WGS sequence"/>
</dbReference>
<proteinExistence type="predicted"/>
<dbReference type="AlphaFoldDB" id="A0A419DGQ4"/>
<evidence type="ECO:0000313" key="2">
    <source>
        <dbReference type="Proteomes" id="UP000285655"/>
    </source>
</evidence>